<accession>A0A814VGG4</accession>
<dbReference type="Pfam" id="PF00271">
    <property type="entry name" value="Helicase_C"/>
    <property type="match status" value="1"/>
</dbReference>
<dbReference type="InterPro" id="IPR014001">
    <property type="entry name" value="Helicase_ATP-bd"/>
</dbReference>
<dbReference type="OrthoDB" id="2020972at2759"/>
<dbReference type="Gene3D" id="1.20.120.850">
    <property type="entry name" value="SWI2/SNF2 ATPases, N-terminal domain"/>
    <property type="match status" value="1"/>
</dbReference>
<evidence type="ECO:0000256" key="3">
    <source>
        <dbReference type="ARBA" id="ARBA00022741"/>
    </source>
</evidence>
<feature type="region of interest" description="Disordered" evidence="9">
    <location>
        <begin position="61"/>
        <end position="106"/>
    </location>
</feature>
<feature type="compositionally biased region" description="Low complexity" evidence="9">
    <location>
        <begin position="266"/>
        <end position="283"/>
    </location>
</feature>
<evidence type="ECO:0008006" key="16">
    <source>
        <dbReference type="Google" id="ProtNLM"/>
    </source>
</evidence>
<evidence type="ECO:0000256" key="4">
    <source>
        <dbReference type="ARBA" id="ARBA00022801"/>
    </source>
</evidence>
<feature type="compositionally biased region" description="Low complexity" evidence="9">
    <location>
        <begin position="332"/>
        <end position="344"/>
    </location>
</feature>
<proteinExistence type="inferred from homology"/>
<feature type="compositionally biased region" description="Low complexity" evidence="9">
    <location>
        <begin position="562"/>
        <end position="576"/>
    </location>
</feature>
<dbReference type="SMART" id="SM00487">
    <property type="entry name" value="DEXDc"/>
    <property type="match status" value="1"/>
</dbReference>
<evidence type="ECO:0000313" key="14">
    <source>
        <dbReference type="Proteomes" id="UP000663832"/>
    </source>
</evidence>
<feature type="compositionally biased region" description="Basic residues" evidence="9">
    <location>
        <begin position="552"/>
        <end position="561"/>
    </location>
</feature>
<dbReference type="PROSITE" id="PS51194">
    <property type="entry name" value="HELICASE_CTER"/>
    <property type="match status" value="1"/>
</dbReference>
<keyword evidence="8" id="KW-0539">Nucleus</keyword>
<gene>
    <name evidence="12" type="ORF">BJG266_LOCUS26092</name>
    <name evidence="13" type="ORF">QVE165_LOCUS31096</name>
</gene>
<evidence type="ECO:0000313" key="15">
    <source>
        <dbReference type="Proteomes" id="UP000663877"/>
    </source>
</evidence>
<dbReference type="InterPro" id="IPR044574">
    <property type="entry name" value="ARIP4-like"/>
</dbReference>
<evidence type="ECO:0000259" key="10">
    <source>
        <dbReference type="PROSITE" id="PS51192"/>
    </source>
</evidence>
<evidence type="ECO:0000259" key="11">
    <source>
        <dbReference type="PROSITE" id="PS51194"/>
    </source>
</evidence>
<keyword evidence="3" id="KW-0547">Nucleotide-binding</keyword>
<dbReference type="Proteomes" id="UP000663877">
    <property type="component" value="Unassembled WGS sequence"/>
</dbReference>
<dbReference type="InterPro" id="IPR000330">
    <property type="entry name" value="SNF2_N"/>
</dbReference>
<feature type="region of interest" description="Disordered" evidence="9">
    <location>
        <begin position="362"/>
        <end position="413"/>
    </location>
</feature>
<feature type="region of interest" description="Disordered" evidence="9">
    <location>
        <begin position="427"/>
        <end position="611"/>
    </location>
</feature>
<feature type="region of interest" description="Disordered" evidence="9">
    <location>
        <begin position="256"/>
        <end position="345"/>
    </location>
</feature>
<dbReference type="GO" id="GO:0004386">
    <property type="term" value="F:helicase activity"/>
    <property type="evidence" value="ECO:0007669"/>
    <property type="project" value="UniProtKB-KW"/>
</dbReference>
<feature type="region of interest" description="Disordered" evidence="9">
    <location>
        <begin position="186"/>
        <end position="221"/>
    </location>
</feature>
<reference evidence="12" key="1">
    <citation type="submission" date="2021-02" db="EMBL/GenBank/DDBJ databases">
        <authorList>
            <person name="Nowell W R."/>
        </authorList>
    </citation>
    <scope>NUCLEOTIDE SEQUENCE</scope>
</reference>
<comment type="caution">
    <text evidence="12">The sequence shown here is derived from an EMBL/GenBank/DDBJ whole genome shotgun (WGS) entry which is preliminary data.</text>
</comment>
<evidence type="ECO:0000256" key="5">
    <source>
        <dbReference type="ARBA" id="ARBA00022806"/>
    </source>
</evidence>
<feature type="compositionally biased region" description="Basic and acidic residues" evidence="9">
    <location>
        <begin position="1117"/>
        <end position="1131"/>
    </location>
</feature>
<keyword evidence="7" id="KW-0238">DNA-binding</keyword>
<evidence type="ECO:0000256" key="9">
    <source>
        <dbReference type="SAM" id="MobiDB-lite"/>
    </source>
</evidence>
<dbReference type="CDD" id="cd18793">
    <property type="entry name" value="SF2_C_SNF"/>
    <property type="match status" value="1"/>
</dbReference>
<feature type="compositionally biased region" description="Basic and acidic residues" evidence="9">
    <location>
        <begin position="288"/>
        <end position="306"/>
    </location>
</feature>
<evidence type="ECO:0000313" key="13">
    <source>
        <dbReference type="EMBL" id="CAF1298290.1"/>
    </source>
</evidence>
<feature type="compositionally biased region" description="Polar residues" evidence="9">
    <location>
        <begin position="454"/>
        <end position="467"/>
    </location>
</feature>
<evidence type="ECO:0000256" key="2">
    <source>
        <dbReference type="ARBA" id="ARBA00007025"/>
    </source>
</evidence>
<dbReference type="PANTHER" id="PTHR45797">
    <property type="entry name" value="RAD54-LIKE"/>
    <property type="match status" value="1"/>
</dbReference>
<dbReference type="Gene3D" id="3.40.50.300">
    <property type="entry name" value="P-loop containing nucleotide triphosphate hydrolases"/>
    <property type="match status" value="2"/>
</dbReference>
<feature type="region of interest" description="Disordered" evidence="9">
    <location>
        <begin position="1084"/>
        <end position="1143"/>
    </location>
</feature>
<comment type="similarity">
    <text evidence="2">Belongs to the SNF2/RAD54 helicase family.</text>
</comment>
<keyword evidence="6" id="KW-0067">ATP-binding</keyword>
<feature type="compositionally biased region" description="Polar residues" evidence="9">
    <location>
        <begin position="500"/>
        <end position="510"/>
    </location>
</feature>
<keyword evidence="5" id="KW-0347">Helicase</keyword>
<evidence type="ECO:0000256" key="8">
    <source>
        <dbReference type="ARBA" id="ARBA00023242"/>
    </source>
</evidence>
<evidence type="ECO:0000256" key="6">
    <source>
        <dbReference type="ARBA" id="ARBA00022840"/>
    </source>
</evidence>
<dbReference type="GO" id="GO:0003677">
    <property type="term" value="F:DNA binding"/>
    <property type="evidence" value="ECO:0007669"/>
    <property type="project" value="UniProtKB-KW"/>
</dbReference>
<dbReference type="InterPro" id="IPR038718">
    <property type="entry name" value="SNF2-like_sf"/>
</dbReference>
<dbReference type="InterPro" id="IPR049730">
    <property type="entry name" value="SNF2/RAD54-like_C"/>
</dbReference>
<dbReference type="EMBL" id="CAJNOI010000212">
    <property type="protein sequence ID" value="CAF1186725.1"/>
    <property type="molecule type" value="Genomic_DNA"/>
</dbReference>
<feature type="compositionally biased region" description="Basic and acidic residues" evidence="9">
    <location>
        <begin position="378"/>
        <end position="387"/>
    </location>
</feature>
<dbReference type="Gene3D" id="3.40.50.10810">
    <property type="entry name" value="Tandem AAA-ATPase domain"/>
    <property type="match status" value="1"/>
</dbReference>
<feature type="compositionally biased region" description="Polar residues" evidence="9">
    <location>
        <begin position="81"/>
        <end position="97"/>
    </location>
</feature>
<feature type="compositionally biased region" description="Polar residues" evidence="9">
    <location>
        <begin position="211"/>
        <end position="221"/>
    </location>
</feature>
<dbReference type="GO" id="GO:0005524">
    <property type="term" value="F:ATP binding"/>
    <property type="evidence" value="ECO:0007669"/>
    <property type="project" value="UniProtKB-KW"/>
</dbReference>
<feature type="domain" description="Helicase ATP-binding" evidence="10">
    <location>
        <begin position="717"/>
        <end position="902"/>
    </location>
</feature>
<feature type="compositionally biased region" description="Low complexity" evidence="9">
    <location>
        <begin position="390"/>
        <end position="403"/>
    </location>
</feature>
<sequence>MTTNGYQIITWLKAFKTIWLPENIPGDVQLRNSVVTKILELEELIFENTEDEEEYHRAKLLNNHSSSDDDNERINFISPPSHEQTLESTLLTPPDNQHQLDNKNDEEQSRKILLEQSDDDEHEETLSDEDDVNVYRPSIRLKRTLQTDTEQHDKTLVDEDVNKYRPSIRLKRISQAEAERFIPSSWKNSNSKISSSDDDSSSSQKNRQEKQSNVSQNNGNIINTSQIVLQSNSKPSSNHDIDEILSDDEKISKLRLRKSTDDDQASISSKKSNNNETSTISSTSDEDFTIKLRERKSSTNKKEKSSSKLRKNRKNSHKKNEIVINYNPSTKSNDGLLNDSSSSAEEIHSIHEDQVEKVVKENKVTTSSSITLNVPQEKPMETNDNHVVENGSNNGNNSSPSSPTAVDITDDKPPVTVLSYGHLLAHSNSSSSSSLDSDNADVNSKLSSDKKKQTNNSKRSVPSSPNSDIAPVKKKSRSVIKQRAYLSLTSSDDDSENKSAKNGSSASQKQSTKRLRIQRSSASSSEESKDSNKNSRQRRRKSTTTNESSKEAKRKTNKKKPSISSTDTSDGNSSDIQPKTKKSKSNKDNNEETTDDEDISPSKGKHGRKNIRKIIDDKELDIQTKDAIEAEQERRQRIADKQKAYNDTLLEQSSFVLNNSNDELNQSQQRLILEKDKITNEPLIEVVPELVVQLKPHQCEGVRFLWNNVFESIEAIQKKKLNGNGCILAHCMGLGKTLQIISFLHTVFNYDKITKVKTCLVLCPINAALNWTNEFEYWLKDIEPPIDHYQLTTIKRNLRVSHLNYWYENGGVAVMGYEMYKRLATGLGIKNKKHKTEVYKCLVDPGPDIVVADEGHILKNAQTALAKCLSKIKTPRRIVLTGTPLQNNLIEYYCMVSFIKPSLLGTQQEYINRFVNPIQNGQHRDSNEDDVRLMKRRACVLHGLLTGFVDRKDYSLLKEYLPPKFEYIINIRLSDLQSQLYETYLKKQVNQEQRSSTLKKDFKSAQLFADYQFLQKIWTHPFLLYPHFIDRWKKRLNEEDDSLIDDNEIEAIFSDVDEENIEGNKKKDLKLKVESSYSGFLIDNINNDVPNMESDKPTTSNSPTTILDSDSVDDMDAIPKEKESDSKSSKSDDDDDVEIIKTYPTRSRTTVSEQKKVSTANIYDTENDQVPVEDLMHTNNLDNIPEESPWLDEMREQFWFPFLDSISEEHRFDLELSGKFLILKFILDKCFEIGDKVLLFSRSLYTLNYIEKFLKHLQIENEKEYQKQCESRRQLRELLSTNETNDNVTNAHIPEPIEWIRDHDYFRMDGQTDVTVRKRYAKSFNNLSNSRARLFLISTLAGGIGINLTGSNRVIVFDASWNPSHDTQAIFRSYRFGQKKPVYIYRFLAHGTMEEKIYQRQVVKQSISQRVIDDHQLDRHFTQNDIKELYNFKPEKLPEPRSASTLLTELETELNYPIPKDHLLFDLLCEHNRWIQSYHSHDSLLENKLDEGLTVEERRKALEEYENLKRLPDPRVIAQQRFQQQQQLNAFIAQQQRLASASAHATNVDQQNFNRLLEGIHQSLQAANGQNLNYNQLLQFVNNGVNGLGTVANGRTNNTTQATNIRPQKSTTGTVPILPRPPAINMRNNDIILVDSDGETDNNNTNTISK</sequence>
<dbReference type="PROSITE" id="PS51192">
    <property type="entry name" value="HELICASE_ATP_BIND_1"/>
    <property type="match status" value="1"/>
</dbReference>
<dbReference type="EMBL" id="CAJNOM010000263">
    <property type="protein sequence ID" value="CAF1298290.1"/>
    <property type="molecule type" value="Genomic_DNA"/>
</dbReference>
<comment type="subcellular location">
    <subcellularLocation>
        <location evidence="1">Nucleus</location>
    </subcellularLocation>
</comment>
<dbReference type="InterPro" id="IPR027417">
    <property type="entry name" value="P-loop_NTPase"/>
</dbReference>
<name>A0A814VGG4_9BILA</name>
<evidence type="ECO:0000313" key="12">
    <source>
        <dbReference type="EMBL" id="CAF1186725.1"/>
    </source>
</evidence>
<dbReference type="SUPFAM" id="SSF52540">
    <property type="entry name" value="P-loop containing nucleoside triphosphate hydrolases"/>
    <property type="match status" value="2"/>
</dbReference>
<dbReference type="Proteomes" id="UP000663832">
    <property type="component" value="Unassembled WGS sequence"/>
</dbReference>
<feature type="compositionally biased region" description="Polar residues" evidence="9">
    <location>
        <begin position="1097"/>
        <end position="1108"/>
    </location>
</feature>
<dbReference type="PANTHER" id="PTHR45797:SF3">
    <property type="entry name" value="TRANSCRIPTIONAL REGULATOR ATRX HOMOLOG"/>
    <property type="match status" value="1"/>
</dbReference>
<dbReference type="SMART" id="SM00490">
    <property type="entry name" value="HELICc"/>
    <property type="match status" value="1"/>
</dbReference>
<evidence type="ECO:0000256" key="1">
    <source>
        <dbReference type="ARBA" id="ARBA00004123"/>
    </source>
</evidence>
<organism evidence="12 15">
    <name type="scientific">Adineta steineri</name>
    <dbReference type="NCBI Taxonomy" id="433720"/>
    <lineage>
        <taxon>Eukaryota</taxon>
        <taxon>Metazoa</taxon>
        <taxon>Spiralia</taxon>
        <taxon>Gnathifera</taxon>
        <taxon>Rotifera</taxon>
        <taxon>Eurotatoria</taxon>
        <taxon>Bdelloidea</taxon>
        <taxon>Adinetida</taxon>
        <taxon>Adinetidae</taxon>
        <taxon>Adineta</taxon>
    </lineage>
</organism>
<keyword evidence="4" id="KW-0378">Hydrolase</keyword>
<protein>
    <recommendedName>
        <fullName evidence="16">Transcriptional regulator ATRX-like protein</fullName>
    </recommendedName>
</protein>
<dbReference type="GO" id="GO:0005634">
    <property type="term" value="C:nucleus"/>
    <property type="evidence" value="ECO:0007669"/>
    <property type="project" value="UniProtKB-SubCell"/>
</dbReference>
<dbReference type="GO" id="GO:0016887">
    <property type="term" value="F:ATP hydrolysis activity"/>
    <property type="evidence" value="ECO:0007669"/>
    <property type="project" value="InterPro"/>
</dbReference>
<evidence type="ECO:0000256" key="7">
    <source>
        <dbReference type="ARBA" id="ARBA00023125"/>
    </source>
</evidence>
<dbReference type="Pfam" id="PF00176">
    <property type="entry name" value="SNF2-rel_dom"/>
    <property type="match status" value="1"/>
</dbReference>
<feature type="domain" description="Helicase C-terminal" evidence="11">
    <location>
        <begin position="1222"/>
        <end position="1425"/>
    </location>
</feature>
<feature type="compositionally biased region" description="Basic residues" evidence="9">
    <location>
        <begin position="307"/>
        <end position="317"/>
    </location>
</feature>
<keyword evidence="14" id="KW-1185">Reference proteome</keyword>
<dbReference type="InterPro" id="IPR001650">
    <property type="entry name" value="Helicase_C-like"/>
</dbReference>
<feature type="compositionally biased region" description="Low complexity" evidence="9">
    <location>
        <begin position="427"/>
        <end position="444"/>
    </location>
</feature>